<dbReference type="RefSeq" id="WP_270111059.1">
    <property type="nucleotide sequence ID" value="NZ_JAPZVP010000012.1"/>
</dbReference>
<feature type="transmembrane region" description="Helical" evidence="1">
    <location>
        <begin position="40"/>
        <end position="58"/>
    </location>
</feature>
<keyword evidence="3" id="KW-1185">Reference proteome</keyword>
<feature type="transmembrane region" description="Helical" evidence="1">
    <location>
        <begin position="18"/>
        <end position="34"/>
    </location>
</feature>
<evidence type="ECO:0000313" key="2">
    <source>
        <dbReference type="EMBL" id="MDA1361089.1"/>
    </source>
</evidence>
<keyword evidence="1" id="KW-0472">Membrane</keyword>
<dbReference type="AlphaFoldDB" id="A0A9X3PAK0"/>
<accession>A0A9X3PAK0</accession>
<proteinExistence type="predicted"/>
<protein>
    <submittedName>
        <fullName evidence="2">Uncharacterized protein</fullName>
    </submittedName>
</protein>
<dbReference type="EMBL" id="JAPZVP010000012">
    <property type="protein sequence ID" value="MDA1361089.1"/>
    <property type="molecule type" value="Genomic_DNA"/>
</dbReference>
<evidence type="ECO:0000313" key="3">
    <source>
        <dbReference type="Proteomes" id="UP001146067"/>
    </source>
</evidence>
<organism evidence="2 3">
    <name type="scientific">Glycomyces luteolus</name>
    <dbReference type="NCBI Taxonomy" id="2670330"/>
    <lineage>
        <taxon>Bacteria</taxon>
        <taxon>Bacillati</taxon>
        <taxon>Actinomycetota</taxon>
        <taxon>Actinomycetes</taxon>
        <taxon>Glycomycetales</taxon>
        <taxon>Glycomycetaceae</taxon>
        <taxon>Glycomyces</taxon>
    </lineage>
</organism>
<sequence length="355" mass="38054">MNPAGTEPRARIRTGGRWFIAATATAGTVLPLALPLRPALAAGLAVIVLAVICCRAGAELRRRRRDVNVKRQATALLAAPALQSVARISDERRMCRVGEALAGGFPDSAVEEAIEVAAIAGIPAAERFAMLRMVDDWLRENEGRRQSAPRQGTFDVVFVSDFSRHGGSAATIAAEILICRDRNLKVGLLRHPVFRLGPNEPLDPQVEELVDGESVSLIGLDDAVECGLAVVRPPVALMKPLERRPAISAGTTVIVADRAPFAYYGPGGPREQVWDIATVDRHVTDWLGRPTWYAGGPAVRTALFEHHAEEVAEIDMALSVWNGAIENGGWRQDEETTPTAASVSAGVRAAMADTV</sequence>
<comment type="caution">
    <text evidence="2">The sequence shown here is derived from an EMBL/GenBank/DDBJ whole genome shotgun (WGS) entry which is preliminary data.</text>
</comment>
<name>A0A9X3PAK0_9ACTN</name>
<gene>
    <name evidence="2" type="ORF">O1R50_15775</name>
</gene>
<reference evidence="2" key="1">
    <citation type="submission" date="2022-12" db="EMBL/GenBank/DDBJ databases">
        <title>Gycomyces niveus sp.nov.,a novel actinomycete isolated from soil in Shouguan.</title>
        <authorList>
            <person name="Yang X."/>
        </authorList>
    </citation>
    <scope>NUCLEOTIDE SEQUENCE</scope>
    <source>
        <strain evidence="2">NEAU-A15</strain>
    </source>
</reference>
<evidence type="ECO:0000256" key="1">
    <source>
        <dbReference type="SAM" id="Phobius"/>
    </source>
</evidence>
<keyword evidence="1" id="KW-1133">Transmembrane helix</keyword>
<dbReference type="Proteomes" id="UP001146067">
    <property type="component" value="Unassembled WGS sequence"/>
</dbReference>
<keyword evidence="1" id="KW-0812">Transmembrane</keyword>